<name>A0AC58MWZ4_CASCN</name>
<reference evidence="2" key="1">
    <citation type="submission" date="2025-08" db="UniProtKB">
        <authorList>
            <consortium name="RefSeq"/>
        </authorList>
    </citation>
    <scope>IDENTIFICATION</scope>
</reference>
<evidence type="ECO:0000313" key="1">
    <source>
        <dbReference type="Proteomes" id="UP001732720"/>
    </source>
</evidence>
<evidence type="ECO:0000313" key="2">
    <source>
        <dbReference type="RefSeq" id="XP_073933916.1"/>
    </source>
</evidence>
<proteinExistence type="predicted"/>
<dbReference type="Proteomes" id="UP001732720">
    <property type="component" value="Chromosome 6"/>
</dbReference>
<dbReference type="RefSeq" id="XP_073933916.1">
    <property type="nucleotide sequence ID" value="XM_074077815.1"/>
</dbReference>
<accession>A0AC58MWZ4</accession>
<organism evidence="1 2">
    <name type="scientific">Castor canadensis</name>
    <name type="common">American beaver</name>
    <dbReference type="NCBI Taxonomy" id="51338"/>
    <lineage>
        <taxon>Eukaryota</taxon>
        <taxon>Metazoa</taxon>
        <taxon>Chordata</taxon>
        <taxon>Craniata</taxon>
        <taxon>Vertebrata</taxon>
        <taxon>Euteleostomi</taxon>
        <taxon>Mammalia</taxon>
        <taxon>Eutheria</taxon>
        <taxon>Euarchontoglires</taxon>
        <taxon>Glires</taxon>
        <taxon>Rodentia</taxon>
        <taxon>Castorimorpha</taxon>
        <taxon>Castoridae</taxon>
        <taxon>Castor</taxon>
    </lineage>
</organism>
<protein>
    <submittedName>
        <fullName evidence="2">Vomeronasal type-2 receptor 116-like</fullName>
    </submittedName>
</protein>
<keyword evidence="1" id="KW-1185">Reference proteome</keyword>
<sequence>MDFAIEEINKNPLLLHNMSLGFDIYNVLHTEWRTLEPPFLWLFLSDKVIPNYNCRRESKSVAALTGPSWIISAHTGTLLQLYKIPQLTFGPFDPILSDHDKFTSLYQMAPKETSLVLGMVSLLLHFRWTWVGLFISEDHRGLQILSDLREEMDKHRICVAFVEMIPVSTVSFFPKIWSKHHQIIKSSANVIILYGDSDFLEVLMNTLQEILMTGKVWVLNSQWDLIRSHRHLILDSFHGQLSFSHHHGDISGFRNFIQSANPSKYPEDFYLASLFLVFLGCSFSESHCGTYNKCPHNASLTWLPGNLFETAMSEESHNIYNAVYAVAHTLHEMLLHQIQMQTVGKGKWMEFSPSQLHPFLKSIQFNNSAGDQVILDEKRKLEAEYDILNFWNFPGGLRHKVKVGKFSPYGLYGQQLSLHEDLIEWNSGTLENPHSVCSQSCSPGFRNSPQQGKAPCCFDCIPCPENQISNGTDMDLCVKCPVHQYANRDKNHCLQKSVTFLGYEDPLGLALACMAVIFSVLTAAVLGVFMKHRDTPIVKANNRALTYILLISLTFCFLCSLLFIGRPTMATCILQQTTFGIVFTVVTSTVMAKTLTVILAFNVTSPGKKMRWLLVSRTPNYLIPICTLIQQTPCGIWLGTSPPFIDTDTNLEHGHIIIVCNKVSVVAFYCILGYLIFLAFGSFTVAFLARNLPDTFNEAKFLTFSMLVFCSVWITFLPVYHSTKGRVMVAVEVFSILASSAGILGFIFGPKCYIILLRPERNTLHGFRNKTHSISENVSGECTMTSPGMGAQDVYGSESSR</sequence>
<gene>
    <name evidence="2" type="primary">LOC141424253</name>
</gene>